<name>A0A318PRR1_9PROT</name>
<dbReference type="InterPro" id="IPR003615">
    <property type="entry name" value="HNH_nuc"/>
</dbReference>
<dbReference type="Pfam" id="PF21368">
    <property type="entry name" value="AI2M-like_HNH"/>
    <property type="match status" value="1"/>
</dbReference>
<feature type="domain" description="Reverse transcriptase" evidence="3">
    <location>
        <begin position="71"/>
        <end position="368"/>
    </location>
</feature>
<dbReference type="PANTHER" id="PTHR34047">
    <property type="entry name" value="NUCLEAR INTRON MATURASE 1, MITOCHONDRIAL-RELATED"/>
    <property type="match status" value="1"/>
</dbReference>
<dbReference type="Pfam" id="PF00078">
    <property type="entry name" value="RVT_1"/>
    <property type="match status" value="2"/>
</dbReference>
<dbReference type="PANTHER" id="PTHR34047:SF8">
    <property type="entry name" value="PROTEIN YKFC"/>
    <property type="match status" value="1"/>
</dbReference>
<dbReference type="InterPro" id="IPR000477">
    <property type="entry name" value="RT_dom"/>
</dbReference>
<comment type="similarity">
    <text evidence="1">Belongs to the bacterial reverse transcriptase family.</text>
</comment>
<dbReference type="CDD" id="cd00085">
    <property type="entry name" value="HNHc"/>
    <property type="match status" value="1"/>
</dbReference>
<evidence type="ECO:0000259" key="3">
    <source>
        <dbReference type="PROSITE" id="PS50878"/>
    </source>
</evidence>
<dbReference type="RefSeq" id="WP_110914800.1">
    <property type="nucleotide sequence ID" value="NZ_NKUF01000107.1"/>
</dbReference>
<dbReference type="PROSITE" id="PS50878">
    <property type="entry name" value="RT_POL"/>
    <property type="match status" value="1"/>
</dbReference>
<accession>A0A318PRR1</accession>
<dbReference type="InterPro" id="IPR043502">
    <property type="entry name" value="DNA/RNA_pol_sf"/>
</dbReference>
<dbReference type="InterPro" id="IPR049030">
    <property type="entry name" value="AI2M-like_HNH"/>
</dbReference>
<sequence length="622" mass="71082">MRTEVVQKRLAALSQLSCQGKRINGLYRLLGSTCIWEQAYEMIARNKGILTTGIDPTDTADGFSLEVMEAIITAIRERTYKPRPVRRVYIPKPNGKKRPLGIPSFRDKLVQAAVKIVLEAIYEPIFSDCSHGFRPERSCHTALNTIDKVWNGTVWLVDVDVVGYFDNIDHDILLGLLRKRIDDDDFLKLIGSMLKAGYMEDWTWNETFSGTPQGGVVSPILANVYLHELDEFMEEFRKRFDRGAKRRPNPAYLLEAQRAKRARRKIDALKAEGRKDQAEAQVEKLRTHLKAQREIPSVDGLDPDYRRLRYIRYADDFLIGVTGTKQEARDIMEMVRAFLRDTLKLEVSDEKSGIAHARDGTGFLGYTIRTGGTPPVLHTMMLAGRMVTRRSAAHMTSLHVPVDKLVSFVERQRLGNYHLIRGTMRPELTNSSDYEIVMLYNAVMRGLAEYYALGSDWKRELSRVQKIWWFSLMKTLGRKHKCSVAKVVGHLLSVHDGEPGLWVEGAKGRRFVRIFKLKYIPEKVVQRPGLDRVPHTIRGAARTDMIDRLRAQECERCGRTDVPLEIHHVRRLADIANLSMTTRSKIARQRKRHAVCRECHDAIHAGTLQARLDRMETSVGAG</sequence>
<gene>
    <name evidence="4" type="ORF">CFR72_16445</name>
</gene>
<evidence type="ECO:0000256" key="2">
    <source>
        <dbReference type="SAM" id="Coils"/>
    </source>
</evidence>
<dbReference type="CDD" id="cd01651">
    <property type="entry name" value="RT_G2_intron"/>
    <property type="match status" value="1"/>
</dbReference>
<keyword evidence="2" id="KW-0175">Coiled coil</keyword>
<dbReference type="Pfam" id="PF01348">
    <property type="entry name" value="Intron_maturas2"/>
    <property type="match status" value="1"/>
</dbReference>
<organism evidence="4 5">
    <name type="scientific">Gluconacetobacter entanii</name>
    <dbReference type="NCBI Taxonomy" id="108528"/>
    <lineage>
        <taxon>Bacteria</taxon>
        <taxon>Pseudomonadati</taxon>
        <taxon>Pseudomonadota</taxon>
        <taxon>Alphaproteobacteria</taxon>
        <taxon>Acetobacterales</taxon>
        <taxon>Acetobacteraceae</taxon>
        <taxon>Gluconacetobacter</taxon>
    </lineage>
</organism>
<evidence type="ECO:0000313" key="4">
    <source>
        <dbReference type="EMBL" id="PYD59909.1"/>
    </source>
</evidence>
<evidence type="ECO:0000256" key="1">
    <source>
        <dbReference type="ARBA" id="ARBA00034120"/>
    </source>
</evidence>
<proteinExistence type="inferred from homology"/>
<feature type="coiled-coil region" evidence="2">
    <location>
        <begin position="252"/>
        <end position="295"/>
    </location>
</feature>
<dbReference type="AlphaFoldDB" id="A0A318PRR1"/>
<dbReference type="Proteomes" id="UP000248301">
    <property type="component" value="Unassembled WGS sequence"/>
</dbReference>
<dbReference type="EMBL" id="NKUF01000107">
    <property type="protein sequence ID" value="PYD59909.1"/>
    <property type="molecule type" value="Genomic_DNA"/>
</dbReference>
<reference evidence="4 5" key="1">
    <citation type="submission" date="2017-07" db="EMBL/GenBank/DDBJ databases">
        <title>A draft genome sequence of Gluconacetobacter entanii LTH 4560.</title>
        <authorList>
            <person name="Skraban J."/>
            <person name="Cleenwerck I."/>
            <person name="Vandamme P."/>
            <person name="Trcek J."/>
        </authorList>
    </citation>
    <scope>NUCLEOTIDE SEQUENCE [LARGE SCALE GENOMIC DNA]</scope>
    <source>
        <strain evidence="4 5">LTH 4560</strain>
    </source>
</reference>
<comment type="caution">
    <text evidence="4">The sequence shown here is derived from an EMBL/GenBank/DDBJ whole genome shotgun (WGS) entry which is preliminary data.</text>
</comment>
<dbReference type="InterPro" id="IPR024937">
    <property type="entry name" value="Domain_X"/>
</dbReference>
<dbReference type="SUPFAM" id="SSF56672">
    <property type="entry name" value="DNA/RNA polymerases"/>
    <property type="match status" value="1"/>
</dbReference>
<evidence type="ECO:0000313" key="5">
    <source>
        <dbReference type="Proteomes" id="UP000248301"/>
    </source>
</evidence>
<dbReference type="GO" id="GO:0006397">
    <property type="term" value="P:mRNA processing"/>
    <property type="evidence" value="ECO:0007669"/>
    <property type="project" value="InterPro"/>
</dbReference>
<dbReference type="InterPro" id="IPR051083">
    <property type="entry name" value="GrpII_Intron_Splice-Mob/Def"/>
</dbReference>
<protein>
    <recommendedName>
        <fullName evidence="3">Reverse transcriptase domain-containing protein</fullName>
    </recommendedName>
</protein>